<feature type="compositionally biased region" description="Polar residues" evidence="1">
    <location>
        <begin position="341"/>
        <end position="356"/>
    </location>
</feature>
<dbReference type="EMBL" id="LK023325">
    <property type="protein sequence ID" value="CDS08416.1"/>
    <property type="molecule type" value="Genomic_DNA"/>
</dbReference>
<feature type="transmembrane region" description="Helical" evidence="2">
    <location>
        <begin position="248"/>
        <end position="270"/>
    </location>
</feature>
<dbReference type="PANTHER" id="PTHR34391">
    <property type="entry name" value="UPF0658 GOLGI APPARATUS MEMBRANE PROTEIN C1952.10C-RELATED"/>
    <property type="match status" value="1"/>
</dbReference>
<organism evidence="3">
    <name type="scientific">Lichtheimia ramosa</name>
    <dbReference type="NCBI Taxonomy" id="688394"/>
    <lineage>
        <taxon>Eukaryota</taxon>
        <taxon>Fungi</taxon>
        <taxon>Fungi incertae sedis</taxon>
        <taxon>Mucoromycota</taxon>
        <taxon>Mucoromycotina</taxon>
        <taxon>Mucoromycetes</taxon>
        <taxon>Mucorales</taxon>
        <taxon>Lichtheimiaceae</taxon>
        <taxon>Lichtheimia</taxon>
    </lineage>
</organism>
<feature type="compositionally biased region" description="Polar residues" evidence="1">
    <location>
        <begin position="373"/>
        <end position="382"/>
    </location>
</feature>
<dbReference type="InterPro" id="IPR040410">
    <property type="entry name" value="UPF0658_Golgi"/>
</dbReference>
<evidence type="ECO:0000256" key="1">
    <source>
        <dbReference type="SAM" id="MobiDB-lite"/>
    </source>
</evidence>
<feature type="compositionally biased region" description="Basic and acidic residues" evidence="1">
    <location>
        <begin position="357"/>
        <end position="368"/>
    </location>
</feature>
<keyword evidence="2" id="KW-0812">Transmembrane</keyword>
<evidence type="ECO:0000313" key="3">
    <source>
        <dbReference type="EMBL" id="CDS08416.1"/>
    </source>
</evidence>
<protein>
    <submittedName>
        <fullName evidence="3">Uncharacterized protein</fullName>
    </submittedName>
</protein>
<dbReference type="OrthoDB" id="2448307at2759"/>
<feature type="compositionally biased region" description="Basic and acidic residues" evidence="1">
    <location>
        <begin position="326"/>
        <end position="336"/>
    </location>
</feature>
<accession>A0A077WL29</accession>
<feature type="transmembrane region" description="Helical" evidence="2">
    <location>
        <begin position="282"/>
        <end position="299"/>
    </location>
</feature>
<keyword evidence="2" id="KW-1133">Transmembrane helix</keyword>
<feature type="region of interest" description="Disordered" evidence="1">
    <location>
        <begin position="326"/>
        <end position="391"/>
    </location>
</feature>
<dbReference type="GO" id="GO:0005794">
    <property type="term" value="C:Golgi apparatus"/>
    <property type="evidence" value="ECO:0007669"/>
    <property type="project" value="TreeGrafter"/>
</dbReference>
<feature type="transmembrane region" description="Helical" evidence="2">
    <location>
        <begin position="106"/>
        <end position="125"/>
    </location>
</feature>
<proteinExistence type="predicted"/>
<feature type="transmembrane region" description="Helical" evidence="2">
    <location>
        <begin position="215"/>
        <end position="236"/>
    </location>
</feature>
<feature type="transmembrane region" description="Helical" evidence="2">
    <location>
        <begin position="140"/>
        <end position="162"/>
    </location>
</feature>
<gene>
    <name evidence="3" type="ORF">LRAMOSA09778</name>
</gene>
<sequence length="419" mass="47665">MFSWSDKARGGIGEAKWSKRFILLALLQVAITIPILIATLVKVETSSIHDAPLLDQEPDDSTDYLRIRLRDKTDRVRFENIWFIVYELWRLGLMLDGLIYRNSLTVVAAAGFTFFSGALGVMQIIESVKWEQAPLINLQLQIAMTVIVWVISVPTAFVAFMLTKHFGWDVIDKVGPERQLQSMYYTVQFFTLALKINFFFEVLLMAFYAVCASLASRPLCIAASVLAGVSLFALLVGRQAVAWEAHWMMSLFSLMQGAIIFINMAVLVTITDVADPWYTLDIYASASIVIVVCTLYIAVRCQIRFGQGLKPYVQWQPLSFWKRDQTSNEHPQHAEEELLGSQPTSPSQNRVSLQAQRQKDISRQRHDSALAPQVTTHGSPSSTRRDTRQVEQIDFTEYFDYLDMIRRSSNNRSNTSPKR</sequence>
<feature type="transmembrane region" description="Helical" evidence="2">
    <location>
        <begin position="183"/>
        <end position="209"/>
    </location>
</feature>
<dbReference type="PANTHER" id="PTHR34391:SF2">
    <property type="entry name" value="TRP C-TERMINAL DOMAIN-CONTAINING PROTEIN"/>
    <property type="match status" value="1"/>
</dbReference>
<dbReference type="AlphaFoldDB" id="A0A077WL29"/>
<feature type="transmembrane region" description="Helical" evidence="2">
    <location>
        <begin position="21"/>
        <end position="41"/>
    </location>
</feature>
<name>A0A077WL29_9FUNG</name>
<evidence type="ECO:0000256" key="2">
    <source>
        <dbReference type="SAM" id="Phobius"/>
    </source>
</evidence>
<reference evidence="3" key="1">
    <citation type="journal article" date="2014" name="Genome Announc.">
        <title>De novo whole-genome sequence and genome annotation of Lichtheimia ramosa.</title>
        <authorList>
            <person name="Linde J."/>
            <person name="Schwartze V."/>
            <person name="Binder U."/>
            <person name="Lass-Florl C."/>
            <person name="Voigt K."/>
            <person name="Horn F."/>
        </authorList>
    </citation>
    <scope>NUCLEOTIDE SEQUENCE</scope>
    <source>
        <strain evidence="3">JMRC FSU:6197</strain>
    </source>
</reference>
<keyword evidence="2" id="KW-0472">Membrane</keyword>